<evidence type="ECO:0000313" key="2">
    <source>
        <dbReference type="EMBL" id="PPS17476.1"/>
    </source>
</evidence>
<evidence type="ECO:0000313" key="3">
    <source>
        <dbReference type="Proteomes" id="UP000239757"/>
    </source>
</evidence>
<proteinExistence type="predicted"/>
<dbReference type="OrthoDB" id="1937287at2759"/>
<dbReference type="EMBL" id="KZ662921">
    <property type="protein sequence ID" value="PPS17476.1"/>
    <property type="molecule type" value="Genomic_DNA"/>
</dbReference>
<dbReference type="AlphaFoldDB" id="A0A2P5YPG2"/>
<evidence type="ECO:0000256" key="1">
    <source>
        <dbReference type="SAM" id="MobiDB-lite"/>
    </source>
</evidence>
<dbReference type="Proteomes" id="UP000239757">
    <property type="component" value="Unassembled WGS sequence"/>
</dbReference>
<gene>
    <name evidence="2" type="ORF">GOBAR_AA03098</name>
</gene>
<feature type="region of interest" description="Disordered" evidence="1">
    <location>
        <begin position="213"/>
        <end position="262"/>
    </location>
</feature>
<organism evidence="2 3">
    <name type="scientific">Gossypium barbadense</name>
    <name type="common">Sea Island cotton</name>
    <name type="synonym">Hibiscus barbadensis</name>
    <dbReference type="NCBI Taxonomy" id="3634"/>
    <lineage>
        <taxon>Eukaryota</taxon>
        <taxon>Viridiplantae</taxon>
        <taxon>Streptophyta</taxon>
        <taxon>Embryophyta</taxon>
        <taxon>Tracheophyta</taxon>
        <taxon>Spermatophyta</taxon>
        <taxon>Magnoliopsida</taxon>
        <taxon>eudicotyledons</taxon>
        <taxon>Gunneridae</taxon>
        <taxon>Pentapetalae</taxon>
        <taxon>rosids</taxon>
        <taxon>malvids</taxon>
        <taxon>Malvales</taxon>
        <taxon>Malvaceae</taxon>
        <taxon>Malvoideae</taxon>
        <taxon>Gossypium</taxon>
    </lineage>
</organism>
<feature type="compositionally biased region" description="Basic and acidic residues" evidence="1">
    <location>
        <begin position="231"/>
        <end position="244"/>
    </location>
</feature>
<reference evidence="2 3" key="1">
    <citation type="submission" date="2015-01" db="EMBL/GenBank/DDBJ databases">
        <title>Genome of allotetraploid Gossypium barbadense reveals genomic plasticity and fiber elongation in cotton evolution.</title>
        <authorList>
            <person name="Chen X."/>
            <person name="Liu X."/>
            <person name="Zhao B."/>
            <person name="Zheng H."/>
            <person name="Hu Y."/>
            <person name="Lu G."/>
            <person name="Yang C."/>
            <person name="Chen J."/>
            <person name="Shan C."/>
            <person name="Zhang L."/>
            <person name="Zhou Y."/>
            <person name="Wang L."/>
            <person name="Guo W."/>
            <person name="Bai Y."/>
            <person name="Ruan J."/>
            <person name="Shangguan X."/>
            <person name="Mao Y."/>
            <person name="Jiang J."/>
            <person name="Zhu Y."/>
            <person name="Lei J."/>
            <person name="Kang H."/>
            <person name="Chen S."/>
            <person name="He X."/>
            <person name="Wang R."/>
            <person name="Wang Y."/>
            <person name="Chen J."/>
            <person name="Wang L."/>
            <person name="Yu S."/>
            <person name="Wang B."/>
            <person name="Wei J."/>
            <person name="Song S."/>
            <person name="Lu X."/>
            <person name="Gao Z."/>
            <person name="Gu W."/>
            <person name="Deng X."/>
            <person name="Ma D."/>
            <person name="Wang S."/>
            <person name="Liang W."/>
            <person name="Fang L."/>
            <person name="Cai C."/>
            <person name="Zhu X."/>
            <person name="Zhou B."/>
            <person name="Zhang Y."/>
            <person name="Chen Z."/>
            <person name="Xu S."/>
            <person name="Zhu R."/>
            <person name="Wang S."/>
            <person name="Zhang T."/>
            <person name="Zhao G."/>
        </authorList>
    </citation>
    <scope>NUCLEOTIDE SEQUENCE [LARGE SCALE GENOMIC DNA]</scope>
    <source>
        <strain evidence="3">cv. Xinhai21</strain>
        <tissue evidence="2">Leaf</tissue>
    </source>
</reference>
<name>A0A2P5YPG2_GOSBA</name>
<accession>A0A2P5YPG2</accession>
<protein>
    <submittedName>
        <fullName evidence="2">Uncharacterized protein</fullName>
    </submittedName>
</protein>
<sequence>MMVRKGKDEVGHNEPRPVITEYKPRVLYPNRQGKTAQTNNLMLNAVKFLKELLENKRKLDEASHVELNSLDEWWTHKPRKHDKPKPRHDELNSSQNQLKVGDKVLLDAVDPQIATSEPNEETPLTVISIFPYGTVEVNHPKFGTFKGKIYSPTQDTISCHSRGTWPWAKLPKQHGRATCPYLETMVETENVTRMSPQGISSMLSMRMIKKRRGTYPPQYRLAQSTEEEDPKDITDDVPPRHKDPLTQPPTPSRPSSKAHHRLGTKNSIGKVLHDCHALLDHDHSLFEI</sequence>